<accession>A0A0V0HU30</accession>
<reference evidence="1" key="1">
    <citation type="submission" date="2015-12" db="EMBL/GenBank/DDBJ databases">
        <title>Gene expression during late stages of embryo sac development: a critical building block for successful pollen-pistil interactions.</title>
        <authorList>
            <person name="Liu Y."/>
            <person name="Joly V."/>
            <person name="Sabar M."/>
            <person name="Matton D.P."/>
        </authorList>
    </citation>
    <scope>NUCLEOTIDE SEQUENCE</scope>
</reference>
<proteinExistence type="predicted"/>
<organism evidence="1">
    <name type="scientific">Solanum chacoense</name>
    <name type="common">Chaco potato</name>
    <dbReference type="NCBI Taxonomy" id="4108"/>
    <lineage>
        <taxon>Eukaryota</taxon>
        <taxon>Viridiplantae</taxon>
        <taxon>Streptophyta</taxon>
        <taxon>Embryophyta</taxon>
        <taxon>Tracheophyta</taxon>
        <taxon>Spermatophyta</taxon>
        <taxon>Magnoliopsida</taxon>
        <taxon>eudicotyledons</taxon>
        <taxon>Gunneridae</taxon>
        <taxon>Pentapetalae</taxon>
        <taxon>asterids</taxon>
        <taxon>lamiids</taxon>
        <taxon>Solanales</taxon>
        <taxon>Solanaceae</taxon>
        <taxon>Solanoideae</taxon>
        <taxon>Solaneae</taxon>
        <taxon>Solanum</taxon>
    </lineage>
</organism>
<dbReference type="EMBL" id="GEDG01015538">
    <property type="protein sequence ID" value="JAP23376.1"/>
    <property type="molecule type" value="Transcribed_RNA"/>
</dbReference>
<dbReference type="AlphaFoldDB" id="A0A0V0HU30"/>
<protein>
    <submittedName>
        <fullName evidence="1">Putative ovule protein</fullName>
    </submittedName>
</protein>
<sequence length="160" mass="18815">MKWRHASGALCDKKKPTKLKGKFYKVVVRQTLLYGAECCIVKNSHVQNICVAKMRMLRWMCEHTRSNKIKNEETDLLDYHMYKPLGPPCLVQMTLLVDNFLSFTIQRNKTGKRGEERKFQIFGRSRCSSLLGGQRMRNKEKVVESLSCILSYKTWKWLSY</sequence>
<name>A0A0V0HU30_SOLCH</name>
<dbReference type="PANTHER" id="PTHR46238:SF8">
    <property type="entry name" value="ENDONUCLEASE_EXONUCLEASE_PHOSPHATASE DOMAIN-CONTAINING PROTEIN"/>
    <property type="match status" value="1"/>
</dbReference>
<evidence type="ECO:0000313" key="1">
    <source>
        <dbReference type="EMBL" id="JAP23376.1"/>
    </source>
</evidence>
<dbReference type="PANTHER" id="PTHR46238">
    <property type="entry name" value="REVERSE TRANSCRIPTASE DOMAIN-CONTAINING PROTEIN"/>
    <property type="match status" value="1"/>
</dbReference>